<dbReference type="SUPFAM" id="SSF53474">
    <property type="entry name" value="alpha/beta-Hydrolases"/>
    <property type="match status" value="1"/>
</dbReference>
<dbReference type="GO" id="GO:0016020">
    <property type="term" value="C:membrane"/>
    <property type="evidence" value="ECO:0007669"/>
    <property type="project" value="TreeGrafter"/>
</dbReference>
<accession>A0A919JID6</accession>
<dbReference type="InterPro" id="IPR029058">
    <property type="entry name" value="AB_hydrolase_fold"/>
</dbReference>
<dbReference type="PRINTS" id="PR00111">
    <property type="entry name" value="ABHYDROLASE"/>
</dbReference>
<feature type="domain" description="AB hydrolase-1" evidence="1">
    <location>
        <begin position="22"/>
        <end position="264"/>
    </location>
</feature>
<dbReference type="Pfam" id="PF00561">
    <property type="entry name" value="Abhydrolase_1"/>
    <property type="match status" value="1"/>
</dbReference>
<reference evidence="2" key="1">
    <citation type="submission" date="2021-01" db="EMBL/GenBank/DDBJ databases">
        <title>Whole genome shotgun sequence of Actinoplanes nipponensis NBRC 14063.</title>
        <authorList>
            <person name="Komaki H."/>
            <person name="Tamura T."/>
        </authorList>
    </citation>
    <scope>NUCLEOTIDE SEQUENCE</scope>
    <source>
        <strain evidence="2">NBRC 14063</strain>
    </source>
</reference>
<evidence type="ECO:0000259" key="1">
    <source>
        <dbReference type="Pfam" id="PF00561"/>
    </source>
</evidence>
<keyword evidence="3" id="KW-1185">Reference proteome</keyword>
<sequence length="279" mass="29690">MPIFSAPDGTRLAYRSLGEGDPVICVPGGPMRDAAYLGDLGGLSARRRLIRLDLRGTGRSARPADPTSYRCDRLVEDLDALRAHLGLRRIDLLGHSAGTNLVAQYAARHPDAVARLLLITPSVAGVGVPVTAADRRAVADLRRDEPWYPAASAALTRIAEGRAGAADWDAIAPLRHGRWDDAARQLDAEHEAQVNAEAADRYVEGFTPDATRAALASFPTPVLLLAGEYDLNSPPAAVAGIAALFGDATLVVQPRAGHQPWLDDPDRFVTTVAGFLRTA</sequence>
<dbReference type="PANTHER" id="PTHR43798">
    <property type="entry name" value="MONOACYLGLYCEROL LIPASE"/>
    <property type="match status" value="1"/>
</dbReference>
<gene>
    <name evidence="2" type="ORF">Ani05nite_35610</name>
</gene>
<dbReference type="PANTHER" id="PTHR43798:SF27">
    <property type="entry name" value="HYDROLASE ALPHA_BETA HYDROLASE FOLD FAMILY"/>
    <property type="match status" value="1"/>
</dbReference>
<dbReference type="InterPro" id="IPR000073">
    <property type="entry name" value="AB_hydrolase_1"/>
</dbReference>
<evidence type="ECO:0000313" key="2">
    <source>
        <dbReference type="EMBL" id="GIE50027.1"/>
    </source>
</evidence>
<keyword evidence="2" id="KW-0378">Hydrolase</keyword>
<dbReference type="AlphaFoldDB" id="A0A919JID6"/>
<dbReference type="EMBL" id="BOMQ01000044">
    <property type="protein sequence ID" value="GIE50027.1"/>
    <property type="molecule type" value="Genomic_DNA"/>
</dbReference>
<protein>
    <submittedName>
        <fullName evidence="2">Hydrolase</fullName>
    </submittedName>
</protein>
<dbReference type="Gene3D" id="3.40.50.1820">
    <property type="entry name" value="alpha/beta hydrolase"/>
    <property type="match status" value="1"/>
</dbReference>
<evidence type="ECO:0000313" key="3">
    <source>
        <dbReference type="Proteomes" id="UP000647172"/>
    </source>
</evidence>
<comment type="caution">
    <text evidence="2">The sequence shown here is derived from an EMBL/GenBank/DDBJ whole genome shotgun (WGS) entry which is preliminary data.</text>
</comment>
<name>A0A919JID6_9ACTN</name>
<organism evidence="2 3">
    <name type="scientific">Actinoplanes nipponensis</name>
    <dbReference type="NCBI Taxonomy" id="135950"/>
    <lineage>
        <taxon>Bacteria</taxon>
        <taxon>Bacillati</taxon>
        <taxon>Actinomycetota</taxon>
        <taxon>Actinomycetes</taxon>
        <taxon>Micromonosporales</taxon>
        <taxon>Micromonosporaceae</taxon>
        <taxon>Actinoplanes</taxon>
    </lineage>
</organism>
<dbReference type="RefSeq" id="WP_203769653.1">
    <property type="nucleotide sequence ID" value="NZ_BAAAYJ010000107.1"/>
</dbReference>
<dbReference type="Proteomes" id="UP000647172">
    <property type="component" value="Unassembled WGS sequence"/>
</dbReference>
<proteinExistence type="predicted"/>
<dbReference type="GO" id="GO:0016787">
    <property type="term" value="F:hydrolase activity"/>
    <property type="evidence" value="ECO:0007669"/>
    <property type="project" value="UniProtKB-KW"/>
</dbReference>
<dbReference type="InterPro" id="IPR050266">
    <property type="entry name" value="AB_hydrolase_sf"/>
</dbReference>